<dbReference type="GeneID" id="111084469"/>
<sequence>MVIVLCRCRKFQWRKKAFRLCPPLHQNKGLILVCPHLILRRNVLISHVCPLLNLSLSLDSRIFRNLSQKVDNVKKEEYERIFIVRNLAGLWTSRNLNRSRR</sequence>
<name>A0ABM1RZT7_LIMPO</name>
<proteinExistence type="predicted"/>
<evidence type="ECO:0000313" key="2">
    <source>
        <dbReference type="RefSeq" id="XP_022236892.1"/>
    </source>
</evidence>
<reference evidence="2" key="1">
    <citation type="submission" date="2025-08" db="UniProtKB">
        <authorList>
            <consortium name="RefSeq"/>
        </authorList>
    </citation>
    <scope>IDENTIFICATION</scope>
    <source>
        <tissue evidence="2">Muscle</tissue>
    </source>
</reference>
<dbReference type="RefSeq" id="XP_022236892.1">
    <property type="nucleotide sequence ID" value="XM_022381184.1"/>
</dbReference>
<keyword evidence="1" id="KW-1185">Reference proteome</keyword>
<dbReference type="Proteomes" id="UP000694941">
    <property type="component" value="Unplaced"/>
</dbReference>
<gene>
    <name evidence="2" type="primary">LOC111084469</name>
</gene>
<organism evidence="1 2">
    <name type="scientific">Limulus polyphemus</name>
    <name type="common">Atlantic horseshoe crab</name>
    <dbReference type="NCBI Taxonomy" id="6850"/>
    <lineage>
        <taxon>Eukaryota</taxon>
        <taxon>Metazoa</taxon>
        <taxon>Ecdysozoa</taxon>
        <taxon>Arthropoda</taxon>
        <taxon>Chelicerata</taxon>
        <taxon>Merostomata</taxon>
        <taxon>Xiphosura</taxon>
        <taxon>Limulidae</taxon>
        <taxon>Limulus</taxon>
    </lineage>
</organism>
<evidence type="ECO:0000313" key="1">
    <source>
        <dbReference type="Proteomes" id="UP000694941"/>
    </source>
</evidence>
<accession>A0ABM1RZT7</accession>
<protein>
    <submittedName>
        <fullName evidence="2">Uncharacterized protein LOC111084469</fullName>
    </submittedName>
</protein>